<gene>
    <name evidence="1" type="primary">SBP2</name>
    <name evidence="1" type="ORF">KSP40_PGU020303</name>
</gene>
<organism evidence="1 2">
    <name type="scientific">Platanthera guangdongensis</name>
    <dbReference type="NCBI Taxonomy" id="2320717"/>
    <lineage>
        <taxon>Eukaryota</taxon>
        <taxon>Viridiplantae</taxon>
        <taxon>Streptophyta</taxon>
        <taxon>Embryophyta</taxon>
        <taxon>Tracheophyta</taxon>
        <taxon>Spermatophyta</taxon>
        <taxon>Magnoliopsida</taxon>
        <taxon>Liliopsida</taxon>
        <taxon>Asparagales</taxon>
        <taxon>Orchidaceae</taxon>
        <taxon>Orchidoideae</taxon>
        <taxon>Orchideae</taxon>
        <taxon>Orchidinae</taxon>
        <taxon>Platanthera</taxon>
    </lineage>
</organism>
<keyword evidence="2" id="KW-1185">Reference proteome</keyword>
<dbReference type="EMBL" id="JBBWWR010000009">
    <property type="protein sequence ID" value="KAK8961544.1"/>
    <property type="molecule type" value="Genomic_DNA"/>
</dbReference>
<comment type="caution">
    <text evidence="1">The sequence shown here is derived from an EMBL/GenBank/DDBJ whole genome shotgun (WGS) entry which is preliminary data.</text>
</comment>
<sequence>MAGVAVYVVPAVEAAAESGERNTYCTDIKKGPGYSSPLEAMMGPREALIYVTCVYNVEKKIKKVKFGSYSSCLSTSTVTCHEIPKLTLQVADPSVLLPELASWNISLCPLCSSINRSQQFAEPLTSSMHRSDDENELQQYDQYNISVILKLEGEPWHIGCSVPCDLEVIGCSTRSRLLQKMQHKVRLHFTLAMFNRNGTSKVNLGFAWAASFFRDSVGQLLCEYGCRASLGLHRRSGRDTHISGPFPFNNFRLLSRSYGAFQRHCIYPQLRIERVRPPRLQSTIEYFALSNKANAPFFPKFLQSGGSPSEGDAQRGETLAAAVGKRGLAQGFQLN</sequence>
<accession>A0ABR2MBJ8</accession>
<protein>
    <submittedName>
        <fullName evidence="1">Selenium-binding protein 2</fullName>
    </submittedName>
</protein>
<proteinExistence type="predicted"/>
<reference evidence="1 2" key="1">
    <citation type="journal article" date="2022" name="Nat. Plants">
        <title>Genomes of leafy and leafless Platanthera orchids illuminate the evolution of mycoheterotrophy.</title>
        <authorList>
            <person name="Li M.H."/>
            <person name="Liu K.W."/>
            <person name="Li Z."/>
            <person name="Lu H.C."/>
            <person name="Ye Q.L."/>
            <person name="Zhang D."/>
            <person name="Wang J.Y."/>
            <person name="Li Y.F."/>
            <person name="Zhong Z.M."/>
            <person name="Liu X."/>
            <person name="Yu X."/>
            <person name="Liu D.K."/>
            <person name="Tu X.D."/>
            <person name="Liu B."/>
            <person name="Hao Y."/>
            <person name="Liao X.Y."/>
            <person name="Jiang Y.T."/>
            <person name="Sun W.H."/>
            <person name="Chen J."/>
            <person name="Chen Y.Q."/>
            <person name="Ai Y."/>
            <person name="Zhai J.W."/>
            <person name="Wu S.S."/>
            <person name="Zhou Z."/>
            <person name="Hsiao Y.Y."/>
            <person name="Wu W.L."/>
            <person name="Chen Y.Y."/>
            <person name="Lin Y.F."/>
            <person name="Hsu J.L."/>
            <person name="Li C.Y."/>
            <person name="Wang Z.W."/>
            <person name="Zhao X."/>
            <person name="Zhong W.Y."/>
            <person name="Ma X.K."/>
            <person name="Ma L."/>
            <person name="Huang J."/>
            <person name="Chen G.Z."/>
            <person name="Huang M.Z."/>
            <person name="Huang L."/>
            <person name="Peng D.H."/>
            <person name="Luo Y.B."/>
            <person name="Zou S.Q."/>
            <person name="Chen S.P."/>
            <person name="Lan S."/>
            <person name="Tsai W.C."/>
            <person name="Van de Peer Y."/>
            <person name="Liu Z.J."/>
        </authorList>
    </citation>
    <scope>NUCLEOTIDE SEQUENCE [LARGE SCALE GENOMIC DNA]</scope>
    <source>
        <strain evidence="1">Lor288</strain>
    </source>
</reference>
<dbReference type="Proteomes" id="UP001412067">
    <property type="component" value="Unassembled WGS sequence"/>
</dbReference>
<evidence type="ECO:0000313" key="2">
    <source>
        <dbReference type="Proteomes" id="UP001412067"/>
    </source>
</evidence>
<evidence type="ECO:0000313" key="1">
    <source>
        <dbReference type="EMBL" id="KAK8961544.1"/>
    </source>
</evidence>
<name>A0ABR2MBJ8_9ASPA</name>